<reference evidence="1 2" key="1">
    <citation type="submission" date="2020-12" db="EMBL/GenBank/DDBJ databases">
        <title>Olleya sediminilitoris sp. nov., isolated from a tidal flat.</title>
        <authorList>
            <person name="Park S."/>
            <person name="Yoon J.-H."/>
        </authorList>
    </citation>
    <scope>NUCLEOTIDE SEQUENCE [LARGE SCALE GENOMIC DNA]</scope>
    <source>
        <strain evidence="1 2">YSTF-M6</strain>
    </source>
</reference>
<sequence length="197" mass="21939">MTLKQTFLIAICLLFITSSCEENDDNTEPTNSITLTETNYFYENDAYVYALNIERDQLIESIENGTSNDPDADQTRIETINLIIETTTTSIGFGLPPLPIPPAPCLCWDIWNEQKFLIADNTVFAIEATIISENEELIYNANTLGESLNINGFDIPAKAYSFSVEQNAYSGPATLSITKINTEGEQPITYSVPIFIE</sequence>
<evidence type="ECO:0000313" key="1">
    <source>
        <dbReference type="EMBL" id="MBL7561176.1"/>
    </source>
</evidence>
<dbReference type="Proteomes" id="UP000605013">
    <property type="component" value="Unassembled WGS sequence"/>
</dbReference>
<gene>
    <name evidence="1" type="ORF">JAO71_15360</name>
</gene>
<evidence type="ECO:0000313" key="2">
    <source>
        <dbReference type="Proteomes" id="UP000605013"/>
    </source>
</evidence>
<accession>A0ABS1WPW8</accession>
<dbReference type="RefSeq" id="WP_203001675.1">
    <property type="nucleotide sequence ID" value="NZ_JAEMEF010000019.1"/>
</dbReference>
<name>A0ABS1WPW8_9FLAO</name>
<proteinExistence type="predicted"/>
<protein>
    <submittedName>
        <fullName evidence="1">Uncharacterized protein</fullName>
    </submittedName>
</protein>
<dbReference type="PROSITE" id="PS51257">
    <property type="entry name" value="PROKAR_LIPOPROTEIN"/>
    <property type="match status" value="1"/>
</dbReference>
<dbReference type="EMBL" id="JAEMEF010000019">
    <property type="protein sequence ID" value="MBL7561176.1"/>
    <property type="molecule type" value="Genomic_DNA"/>
</dbReference>
<keyword evidence="2" id="KW-1185">Reference proteome</keyword>
<organism evidence="1 2">
    <name type="scientific">Olleya sediminilitoris</name>
    <dbReference type="NCBI Taxonomy" id="2795739"/>
    <lineage>
        <taxon>Bacteria</taxon>
        <taxon>Pseudomonadati</taxon>
        <taxon>Bacteroidota</taxon>
        <taxon>Flavobacteriia</taxon>
        <taxon>Flavobacteriales</taxon>
        <taxon>Flavobacteriaceae</taxon>
    </lineage>
</organism>
<comment type="caution">
    <text evidence="1">The sequence shown here is derived from an EMBL/GenBank/DDBJ whole genome shotgun (WGS) entry which is preliminary data.</text>
</comment>